<proteinExistence type="predicted"/>
<dbReference type="Pfam" id="PF00403">
    <property type="entry name" value="HMA"/>
    <property type="match status" value="1"/>
</dbReference>
<feature type="domain" description="HMA" evidence="2">
    <location>
        <begin position="16"/>
        <end position="79"/>
    </location>
</feature>
<dbReference type="GO" id="GO:0046872">
    <property type="term" value="F:metal ion binding"/>
    <property type="evidence" value="ECO:0007669"/>
    <property type="project" value="UniProtKB-KW"/>
</dbReference>
<dbReference type="InterPro" id="IPR006121">
    <property type="entry name" value="HMA_dom"/>
</dbReference>
<accession>A0A2Z3JFG9</accession>
<keyword evidence="4" id="KW-1185">Reference proteome</keyword>
<dbReference type="InterPro" id="IPR036163">
    <property type="entry name" value="HMA_dom_sf"/>
</dbReference>
<gene>
    <name evidence="3" type="ORF">DKM44_11555</name>
</gene>
<organism evidence="3 4">
    <name type="scientific">Deinococcus irradiatisoli</name>
    <dbReference type="NCBI Taxonomy" id="2202254"/>
    <lineage>
        <taxon>Bacteria</taxon>
        <taxon>Thermotogati</taxon>
        <taxon>Deinococcota</taxon>
        <taxon>Deinococci</taxon>
        <taxon>Deinococcales</taxon>
        <taxon>Deinococcaceae</taxon>
        <taxon>Deinococcus</taxon>
    </lineage>
</organism>
<dbReference type="OrthoDB" id="9813965at2"/>
<dbReference type="Proteomes" id="UP000245368">
    <property type="component" value="Chromosome"/>
</dbReference>
<evidence type="ECO:0000256" key="1">
    <source>
        <dbReference type="ARBA" id="ARBA00022723"/>
    </source>
</evidence>
<dbReference type="PROSITE" id="PS01047">
    <property type="entry name" value="HMA_1"/>
    <property type="match status" value="1"/>
</dbReference>
<evidence type="ECO:0000313" key="3">
    <source>
        <dbReference type="EMBL" id="AWN23782.1"/>
    </source>
</evidence>
<dbReference type="CDD" id="cd00371">
    <property type="entry name" value="HMA"/>
    <property type="match status" value="1"/>
</dbReference>
<evidence type="ECO:0000259" key="2">
    <source>
        <dbReference type="PROSITE" id="PS50846"/>
    </source>
</evidence>
<sequence length="82" mass="8740">MTQYPNAPKTSGPELDLTELSVSGMTCQHCQKAVTQALEGVPGVREVSVDLSSGLARVRGEAEPQALLNAVQEEGYQVALRQ</sequence>
<dbReference type="InterPro" id="IPR017969">
    <property type="entry name" value="Heavy-metal-associated_CS"/>
</dbReference>
<dbReference type="SUPFAM" id="SSF55008">
    <property type="entry name" value="HMA, heavy metal-associated domain"/>
    <property type="match status" value="1"/>
</dbReference>
<protein>
    <submittedName>
        <fullName evidence="3">Heavy metal transport/detoxification protein</fullName>
    </submittedName>
</protein>
<reference evidence="3 4" key="1">
    <citation type="submission" date="2018-05" db="EMBL/GenBank/DDBJ databases">
        <title>Complete Genome Sequence of Deinococcus sp. strain 17bor-2.</title>
        <authorList>
            <person name="Srinivasan S."/>
        </authorList>
    </citation>
    <scope>NUCLEOTIDE SEQUENCE [LARGE SCALE GENOMIC DNA]</scope>
    <source>
        <strain evidence="3 4">17bor-2</strain>
    </source>
</reference>
<dbReference type="PROSITE" id="PS50846">
    <property type="entry name" value="HMA_2"/>
    <property type="match status" value="1"/>
</dbReference>
<dbReference type="RefSeq" id="WP_109827510.1">
    <property type="nucleotide sequence ID" value="NZ_CP029494.1"/>
</dbReference>
<dbReference type="Gene3D" id="3.30.70.100">
    <property type="match status" value="1"/>
</dbReference>
<name>A0A2Z3JFG9_9DEIO</name>
<dbReference type="KEGG" id="dez:DKM44_11555"/>
<dbReference type="AlphaFoldDB" id="A0A2Z3JFG9"/>
<evidence type="ECO:0000313" key="4">
    <source>
        <dbReference type="Proteomes" id="UP000245368"/>
    </source>
</evidence>
<dbReference type="EMBL" id="CP029494">
    <property type="protein sequence ID" value="AWN23782.1"/>
    <property type="molecule type" value="Genomic_DNA"/>
</dbReference>
<keyword evidence="1" id="KW-0479">Metal-binding</keyword>